<protein>
    <recommendedName>
        <fullName evidence="1">Glycosyl transferase family 25 domain-containing protein</fullName>
    </recommendedName>
</protein>
<organism evidence="2">
    <name type="scientific">viral metagenome</name>
    <dbReference type="NCBI Taxonomy" id="1070528"/>
    <lineage>
        <taxon>unclassified sequences</taxon>
        <taxon>metagenomes</taxon>
        <taxon>organismal metagenomes</taxon>
    </lineage>
</organism>
<evidence type="ECO:0000313" key="2">
    <source>
        <dbReference type="EMBL" id="QHS84664.1"/>
    </source>
</evidence>
<reference evidence="2" key="1">
    <citation type="journal article" date="2020" name="Nature">
        <title>Giant virus diversity and host interactions through global metagenomics.</title>
        <authorList>
            <person name="Schulz F."/>
            <person name="Roux S."/>
            <person name="Paez-Espino D."/>
            <person name="Jungbluth S."/>
            <person name="Walsh D.A."/>
            <person name="Denef V.J."/>
            <person name="McMahon K.D."/>
            <person name="Konstantinidis K.T."/>
            <person name="Eloe-Fadrosh E.A."/>
            <person name="Kyrpides N.C."/>
            <person name="Woyke T."/>
        </authorList>
    </citation>
    <scope>NUCLEOTIDE SEQUENCE</scope>
    <source>
        <strain evidence="2">GVMAG-S-ERX556022-25</strain>
    </source>
</reference>
<dbReference type="Pfam" id="PF01755">
    <property type="entry name" value="Glyco_transf_25"/>
    <property type="match status" value="1"/>
</dbReference>
<evidence type="ECO:0000259" key="1">
    <source>
        <dbReference type="Pfam" id="PF01755"/>
    </source>
</evidence>
<dbReference type="EMBL" id="MN738811">
    <property type="protein sequence ID" value="QHS84664.1"/>
    <property type="molecule type" value="Genomic_DNA"/>
</dbReference>
<proteinExistence type="predicted"/>
<name>A0A6C0AXV6_9ZZZZ</name>
<dbReference type="AlphaFoldDB" id="A0A6C0AXV6"/>
<dbReference type="InterPro" id="IPR002654">
    <property type="entry name" value="Glyco_trans_25"/>
</dbReference>
<sequence length="215" mass="25413">MSELESCMFYVIHYTKLVHRKQFLVEQLNKRNLNYIFIENFDREILSTDDYIKFTDNLIKKAKGGKCANFLAHIEAMKMITKSEYKFNIILEDDAIFSDNFNEFLEERLKELPSNYNMFFLGEGCNMHISKCKLRENIYIYKTNTTRCTDSFVIDKQVCENIVNFYNLSSNKSINLPIDHWLNYVILKLKLNVYWLEPTIVKQGSITGGKFKSVL</sequence>
<accession>A0A6C0AXV6</accession>
<feature type="domain" description="Glycosyl transferase family 25" evidence="1">
    <location>
        <begin position="9"/>
        <end position="147"/>
    </location>
</feature>